<accession>A0A1A9HWK7</accession>
<name>A0A1A9HWK7_9CHLA</name>
<dbReference type="EMBL" id="CP014639">
    <property type="protein sequence ID" value="ANH78483.1"/>
    <property type="molecule type" value="Genomic_DNA"/>
</dbReference>
<dbReference type="AlphaFoldDB" id="A0A1A9HWK7"/>
<protein>
    <submittedName>
        <fullName evidence="2">Uncharacterized protein</fullName>
    </submittedName>
</protein>
<dbReference type="OrthoDB" id="19209at2"/>
<feature type="compositionally biased region" description="Basic and acidic residues" evidence="1">
    <location>
        <begin position="185"/>
        <end position="204"/>
    </location>
</feature>
<feature type="compositionally biased region" description="Pro residues" evidence="1">
    <location>
        <begin position="126"/>
        <end position="136"/>
    </location>
</feature>
<proteinExistence type="predicted"/>
<evidence type="ECO:0000313" key="2">
    <source>
        <dbReference type="EMBL" id="ANH78483.1"/>
    </source>
</evidence>
<feature type="region of interest" description="Disordered" evidence="1">
    <location>
        <begin position="1"/>
        <end position="52"/>
    </location>
</feature>
<dbReference type="RefSeq" id="WP_066481739.1">
    <property type="nucleotide sequence ID" value="NZ_CP014639.1"/>
</dbReference>
<keyword evidence="3" id="KW-1185">Reference proteome</keyword>
<evidence type="ECO:0000313" key="3">
    <source>
        <dbReference type="Proteomes" id="UP000078162"/>
    </source>
</evidence>
<organism evidence="2 3">
    <name type="scientific">Candidatus Chlamydia sanziniae</name>
    <dbReference type="NCBI Taxonomy" id="1806891"/>
    <lineage>
        <taxon>Bacteria</taxon>
        <taxon>Pseudomonadati</taxon>
        <taxon>Chlamydiota</taxon>
        <taxon>Chlamydiia</taxon>
        <taxon>Chlamydiales</taxon>
        <taxon>Chlamydiaceae</taxon>
        <taxon>Chlamydia/Chlamydophila group</taxon>
        <taxon>Chlamydia</taxon>
    </lineage>
</organism>
<dbReference type="Proteomes" id="UP000078162">
    <property type="component" value="Chromosome"/>
</dbReference>
<dbReference type="KEGG" id="csaz:Cs308_0312"/>
<gene>
    <name evidence="2" type="ORF">Cs308_0312</name>
</gene>
<sequence length="204" mass="22469">MSINPFGKKPEPDLWASNAHLQHPDVQSGGEKGKVNLGQHKVTESESSSSRQGLLQRIWSTIANFFSRPFRTRRGGVENPYEHYNPTPSNARDTQGAAEHLIKRGYQTGKHVLTPRVPSANGTPRPSRPAPPPPSVSTPFPLGARPKKRPVPLPKKVRGKTFASGIKPSRPAPLPPAKGILKSPSDSKRSSDKPHIRWRNEENK</sequence>
<feature type="compositionally biased region" description="Basic residues" evidence="1">
    <location>
        <begin position="145"/>
        <end position="159"/>
    </location>
</feature>
<dbReference type="PATRIC" id="fig|1806891.3.peg.303"/>
<feature type="region of interest" description="Disordered" evidence="1">
    <location>
        <begin position="72"/>
        <end position="204"/>
    </location>
</feature>
<reference evidence="2 3" key="1">
    <citation type="submission" date="2016-03" db="EMBL/GenBank/DDBJ databases">
        <title>Culture-independent genomics supports pathogen discovery for uncultivable bacteria within the genus Chlamydia.</title>
        <authorList>
            <person name="Taylor-Brown A."/>
            <person name="Bachmann N.L."/>
            <person name="Borel N."/>
            <person name="Polkinghorne A."/>
        </authorList>
    </citation>
    <scope>NUCLEOTIDE SEQUENCE [LARGE SCALE GENOMIC DNA]</scope>
    <source>
        <strain evidence="2 3">2742-308</strain>
    </source>
</reference>
<evidence type="ECO:0000256" key="1">
    <source>
        <dbReference type="SAM" id="MobiDB-lite"/>
    </source>
</evidence>